<dbReference type="InterPro" id="IPR055768">
    <property type="entry name" value="DUF7344"/>
</dbReference>
<keyword evidence="3" id="KW-1185">Reference proteome</keyword>
<name>A0AAV3UIC5_9EURY</name>
<organism evidence="2 3">
    <name type="scientific">Haladaptatus pallidirubidus</name>
    <dbReference type="NCBI Taxonomy" id="1008152"/>
    <lineage>
        <taxon>Archaea</taxon>
        <taxon>Methanobacteriati</taxon>
        <taxon>Methanobacteriota</taxon>
        <taxon>Stenosarchaea group</taxon>
        <taxon>Halobacteria</taxon>
        <taxon>Halobacteriales</taxon>
        <taxon>Haladaptataceae</taxon>
        <taxon>Haladaptatus</taxon>
    </lineage>
</organism>
<dbReference type="Pfam" id="PF24035">
    <property type="entry name" value="DUF7344"/>
    <property type="match status" value="1"/>
</dbReference>
<comment type="caution">
    <text evidence="2">The sequence shown here is derived from an EMBL/GenBank/DDBJ whole genome shotgun (WGS) entry which is preliminary data.</text>
</comment>
<dbReference type="AlphaFoldDB" id="A0AAV3UIC5"/>
<evidence type="ECO:0000313" key="3">
    <source>
        <dbReference type="Proteomes" id="UP001501729"/>
    </source>
</evidence>
<sequence>MCHNLNNMMDKNSSTDELTASDLHSLLAVERRRLVLDILTGIITTVELRELATEIAEREDGTDVADEDTIEHVIIELHHNHLPRLDDAGLVDYDPDSHTIDPTKLSNYQLEDYLTVTSEKE</sequence>
<feature type="domain" description="DUF7344" evidence="1">
    <location>
        <begin position="24"/>
        <end position="100"/>
    </location>
</feature>
<accession>A0AAV3UIC5</accession>
<protein>
    <recommendedName>
        <fullName evidence="1">DUF7344 domain-containing protein</fullName>
    </recommendedName>
</protein>
<evidence type="ECO:0000259" key="1">
    <source>
        <dbReference type="Pfam" id="PF24035"/>
    </source>
</evidence>
<gene>
    <name evidence="2" type="ORF">GCM10025751_27070</name>
</gene>
<dbReference type="Proteomes" id="UP001501729">
    <property type="component" value="Unassembled WGS sequence"/>
</dbReference>
<reference evidence="2 3" key="1">
    <citation type="journal article" date="2019" name="Int. J. Syst. Evol. Microbiol.">
        <title>The Global Catalogue of Microorganisms (GCM) 10K type strain sequencing project: providing services to taxonomists for standard genome sequencing and annotation.</title>
        <authorList>
            <consortium name="The Broad Institute Genomics Platform"/>
            <consortium name="The Broad Institute Genome Sequencing Center for Infectious Disease"/>
            <person name="Wu L."/>
            <person name="Ma J."/>
        </authorList>
    </citation>
    <scope>NUCLEOTIDE SEQUENCE [LARGE SCALE GENOMIC DNA]</scope>
    <source>
        <strain evidence="2 3">JCM 17504</strain>
    </source>
</reference>
<evidence type="ECO:0000313" key="2">
    <source>
        <dbReference type="EMBL" id="GAA5051692.1"/>
    </source>
</evidence>
<dbReference type="EMBL" id="BAABKX010000009">
    <property type="protein sequence ID" value="GAA5051692.1"/>
    <property type="molecule type" value="Genomic_DNA"/>
</dbReference>
<proteinExistence type="predicted"/>